<organism evidence="1 2">
    <name type="scientific">Pycnococcus provasolii</name>
    <dbReference type="NCBI Taxonomy" id="41880"/>
    <lineage>
        <taxon>Eukaryota</taxon>
        <taxon>Viridiplantae</taxon>
        <taxon>Chlorophyta</taxon>
        <taxon>Pseudoscourfieldiophyceae</taxon>
        <taxon>Pseudoscourfieldiales</taxon>
        <taxon>Pycnococcaceae</taxon>
        <taxon>Pycnococcus</taxon>
    </lineage>
</organism>
<dbReference type="EMBL" id="BNJQ01000005">
    <property type="protein sequence ID" value="GHP03465.1"/>
    <property type="molecule type" value="Genomic_DNA"/>
</dbReference>
<gene>
    <name evidence="1" type="ORF">PPROV_000222000</name>
</gene>
<dbReference type="AlphaFoldDB" id="A0A830H931"/>
<name>A0A830H931_9CHLO</name>
<dbReference type="PANTHER" id="PTHR13651">
    <property type="entry name" value="PROTEIN ABITRAM"/>
    <property type="match status" value="1"/>
</dbReference>
<evidence type="ECO:0000313" key="2">
    <source>
        <dbReference type="Proteomes" id="UP000660262"/>
    </source>
</evidence>
<dbReference type="GO" id="GO:0005634">
    <property type="term" value="C:nucleus"/>
    <property type="evidence" value="ECO:0007669"/>
    <property type="project" value="TreeGrafter"/>
</dbReference>
<comment type="caution">
    <text evidence="1">The sequence shown here is derived from an EMBL/GenBank/DDBJ whole genome shotgun (WGS) entry which is preliminary data.</text>
</comment>
<evidence type="ECO:0000313" key="1">
    <source>
        <dbReference type="EMBL" id="GHP03465.1"/>
    </source>
</evidence>
<dbReference type="OrthoDB" id="48130at2759"/>
<reference evidence="1" key="1">
    <citation type="submission" date="2020-10" db="EMBL/GenBank/DDBJ databases">
        <title>Unveiling of a novel bifunctional photoreceptor, Dualchrome1, isolated from a cosmopolitan green alga.</title>
        <authorList>
            <person name="Suzuki S."/>
            <person name="Kawachi M."/>
        </authorList>
    </citation>
    <scope>NUCLEOTIDE SEQUENCE</scope>
    <source>
        <strain evidence="1">NIES 2893</strain>
    </source>
</reference>
<dbReference type="InterPro" id="IPR039169">
    <property type="entry name" value="Abitram"/>
</dbReference>
<sequence length="231" mass="25096">MNDNVPTTFVETDFARFFVPLVHQLKDNDHYIYRHANGVCVIGIPPTHPAVVAASREGAHVRVTFEKADSAGGTGKRKRQAREVNLGTKIATVAVSDSSSGDNESLFVVRSVVRGRLVDLSKLYHEGATRDNARLLAAKCLDEGYFAVVQEYASNNKFQPETAAVEAAAATTTTTTSTTSRAEAARIGAVGVVPPNSMDASSFAAERRLNLNDLLPYSKKRWKEFLTPQNV</sequence>
<proteinExistence type="predicted"/>
<accession>A0A830H931</accession>
<keyword evidence="2" id="KW-1185">Reference proteome</keyword>
<protein>
    <submittedName>
        <fullName evidence="1">Uncharacterized protein</fullName>
    </submittedName>
</protein>
<dbReference type="PANTHER" id="PTHR13651:SF0">
    <property type="entry name" value="PROTEIN ABITRAM"/>
    <property type="match status" value="1"/>
</dbReference>
<dbReference type="Proteomes" id="UP000660262">
    <property type="component" value="Unassembled WGS sequence"/>
</dbReference>